<accession>A0AAN8G012</accession>
<dbReference type="InterPro" id="IPR003958">
    <property type="entry name" value="CBFA_NFYB_domain"/>
</dbReference>
<sequence>MADKERVPNTLPLSRVKTIMKSSPDVSSISQEALHATGKATELFIQALAKVSLEKSKSDQTELSYNDLAEIVNSEETLQFLQDIIPRKIKMSEYYDLIKEEEEEDEENEEDGS</sequence>
<name>A0AAN8G012_PATCE</name>
<dbReference type="InterPro" id="IPR050568">
    <property type="entry name" value="Transcr_DNA_Rep_Reg"/>
</dbReference>
<evidence type="ECO:0000256" key="8">
    <source>
        <dbReference type="ARBA" id="ARBA00023242"/>
    </source>
</evidence>
<keyword evidence="6" id="KW-0175">Coiled coil</keyword>
<dbReference type="Pfam" id="PF00808">
    <property type="entry name" value="CBFD_NFYB_HMF"/>
    <property type="match status" value="1"/>
</dbReference>
<evidence type="ECO:0000256" key="6">
    <source>
        <dbReference type="ARBA" id="ARBA00023054"/>
    </source>
</evidence>
<evidence type="ECO:0000313" key="14">
    <source>
        <dbReference type="EMBL" id="KAK6167527.1"/>
    </source>
</evidence>
<keyword evidence="7" id="KW-0238">DNA-binding</keyword>
<evidence type="ECO:0000256" key="10">
    <source>
        <dbReference type="ARBA" id="ARBA00062516"/>
    </source>
</evidence>
<evidence type="ECO:0000256" key="2">
    <source>
        <dbReference type="ARBA" id="ARBA00022553"/>
    </source>
</evidence>
<dbReference type="PANTHER" id="PTHR10252:SF54">
    <property type="entry name" value="CHROMATIN ACCESSIBILITY COMPLEX PROTEIN 1"/>
    <property type="match status" value="1"/>
</dbReference>
<keyword evidence="15" id="KW-1185">Reference proteome</keyword>
<dbReference type="Proteomes" id="UP001347796">
    <property type="component" value="Unassembled WGS sequence"/>
</dbReference>
<reference evidence="14 15" key="1">
    <citation type="submission" date="2024-01" db="EMBL/GenBank/DDBJ databases">
        <title>The genome of the rayed Mediterranean limpet Patella caerulea (Linnaeus, 1758).</title>
        <authorList>
            <person name="Anh-Thu Weber A."/>
            <person name="Halstead-Nussloch G."/>
        </authorList>
    </citation>
    <scope>NUCLEOTIDE SEQUENCE [LARGE SCALE GENOMIC DNA]</scope>
    <source>
        <strain evidence="14">AATW-2023a</strain>
        <tissue evidence="14">Whole specimen</tissue>
    </source>
</reference>
<dbReference type="FunFam" id="1.10.20.10:FF:000048">
    <property type="entry name" value="Chromatin accessibility complex subunit 1"/>
    <property type="match status" value="1"/>
</dbReference>
<comment type="subunit">
    <text evidence="10">Heterodimer with POLE3; binds to DNA. Component of the CHRAC ISWI chromatin remodeling complex at least composed of SMARCA5/SNF2H, BAZ1A/ACF1, CHRAC1 and POLE3; the complex preferentially binds DNA through the CHRAC1-POLE3 heterodimer and possesses ATP-dependent nucleosome-remodeling activity. Within the complex, the heterodimer with POLE3 interacts with SMARCA5/SNF2H; the interaction is direct and enhances nucleosome sliding activity by the SMARCA5/SNF2H and BAZ1A/ACF1 interaction. Within the complex, the heterodimer with POLE3 interacts with BAZ1A/ACF1; the interactions are direct.</text>
</comment>
<keyword evidence="8" id="KW-0539">Nucleus</keyword>
<dbReference type="AlphaFoldDB" id="A0AAN8G012"/>
<evidence type="ECO:0000313" key="15">
    <source>
        <dbReference type="Proteomes" id="UP001347796"/>
    </source>
</evidence>
<dbReference type="EMBL" id="JAZGQO010000018">
    <property type="protein sequence ID" value="KAK6167527.1"/>
    <property type="molecule type" value="Genomic_DNA"/>
</dbReference>
<comment type="subcellular location">
    <subcellularLocation>
        <location evidence="1">Nucleus</location>
    </subcellularLocation>
</comment>
<dbReference type="Gene3D" id="1.10.20.10">
    <property type="entry name" value="Histone, subunit A"/>
    <property type="match status" value="1"/>
</dbReference>
<dbReference type="GO" id="GO:0016779">
    <property type="term" value="F:nucleotidyltransferase activity"/>
    <property type="evidence" value="ECO:0007669"/>
    <property type="project" value="UniProtKB-KW"/>
</dbReference>
<keyword evidence="4" id="KW-0548">Nucleotidyltransferase</keyword>
<keyword evidence="5" id="KW-0007">Acetylation</keyword>
<proteinExistence type="predicted"/>
<evidence type="ECO:0000256" key="9">
    <source>
        <dbReference type="ARBA" id="ARBA00059032"/>
    </source>
</evidence>
<protein>
    <recommendedName>
        <fullName evidence="11">Chromatin accessibility complex protein 1</fullName>
    </recommendedName>
    <alternativeName>
        <fullName evidence="12">DNA polymerase epsilon subunit p15</fullName>
    </alternativeName>
</protein>
<dbReference type="GO" id="GO:0003677">
    <property type="term" value="F:DNA binding"/>
    <property type="evidence" value="ECO:0007669"/>
    <property type="project" value="UniProtKB-KW"/>
</dbReference>
<evidence type="ECO:0000256" key="12">
    <source>
        <dbReference type="ARBA" id="ARBA00083235"/>
    </source>
</evidence>
<dbReference type="GO" id="GO:0006338">
    <property type="term" value="P:chromatin remodeling"/>
    <property type="evidence" value="ECO:0007669"/>
    <property type="project" value="TreeGrafter"/>
</dbReference>
<feature type="domain" description="Transcription factor CBF/NF-Y/archaeal histone" evidence="13">
    <location>
        <begin position="10"/>
        <end position="60"/>
    </location>
</feature>
<organism evidence="14 15">
    <name type="scientific">Patella caerulea</name>
    <name type="common">Rayed Mediterranean limpet</name>
    <dbReference type="NCBI Taxonomy" id="87958"/>
    <lineage>
        <taxon>Eukaryota</taxon>
        <taxon>Metazoa</taxon>
        <taxon>Spiralia</taxon>
        <taxon>Lophotrochozoa</taxon>
        <taxon>Mollusca</taxon>
        <taxon>Gastropoda</taxon>
        <taxon>Patellogastropoda</taxon>
        <taxon>Patelloidea</taxon>
        <taxon>Patellidae</taxon>
        <taxon>Patella</taxon>
    </lineage>
</organism>
<evidence type="ECO:0000256" key="5">
    <source>
        <dbReference type="ARBA" id="ARBA00022990"/>
    </source>
</evidence>
<dbReference type="PANTHER" id="PTHR10252">
    <property type="entry name" value="HISTONE-LIKE TRANSCRIPTION FACTOR CCAAT-RELATED"/>
    <property type="match status" value="1"/>
</dbReference>
<evidence type="ECO:0000256" key="11">
    <source>
        <dbReference type="ARBA" id="ARBA00071805"/>
    </source>
</evidence>
<comment type="function">
    <text evidence="9">Forms a complex with DNA polymerase epsilon subunit POLE3 and binds naked DNA, which is then incorporated into chromatin, aided by the nucleosome remodeling activity of ISWI/SNF2H and ACF1. Does not enhance nucleosome sliding activity of the ACF-5 ISWI chromatin remodeling complex.</text>
</comment>
<evidence type="ECO:0000259" key="13">
    <source>
        <dbReference type="Pfam" id="PF00808"/>
    </source>
</evidence>
<dbReference type="SUPFAM" id="SSF47113">
    <property type="entry name" value="Histone-fold"/>
    <property type="match status" value="1"/>
</dbReference>
<dbReference type="GO" id="GO:0008623">
    <property type="term" value="C:CHRAC"/>
    <property type="evidence" value="ECO:0007669"/>
    <property type="project" value="TreeGrafter"/>
</dbReference>
<evidence type="ECO:0000256" key="3">
    <source>
        <dbReference type="ARBA" id="ARBA00022679"/>
    </source>
</evidence>
<comment type="caution">
    <text evidence="14">The sequence shown here is derived from an EMBL/GenBank/DDBJ whole genome shotgun (WGS) entry which is preliminary data.</text>
</comment>
<evidence type="ECO:0000256" key="4">
    <source>
        <dbReference type="ARBA" id="ARBA00022695"/>
    </source>
</evidence>
<evidence type="ECO:0000256" key="7">
    <source>
        <dbReference type="ARBA" id="ARBA00023125"/>
    </source>
</evidence>
<dbReference type="GO" id="GO:0046982">
    <property type="term" value="F:protein heterodimerization activity"/>
    <property type="evidence" value="ECO:0007669"/>
    <property type="project" value="InterPro"/>
</dbReference>
<gene>
    <name evidence="14" type="ORF">SNE40_021530</name>
</gene>
<evidence type="ECO:0000256" key="1">
    <source>
        <dbReference type="ARBA" id="ARBA00004123"/>
    </source>
</evidence>
<dbReference type="InterPro" id="IPR009072">
    <property type="entry name" value="Histone-fold"/>
</dbReference>
<dbReference type="CDD" id="cd22924">
    <property type="entry name" value="HFD_CHRAC1-like"/>
    <property type="match status" value="1"/>
</dbReference>
<keyword evidence="3" id="KW-0808">Transferase</keyword>
<keyword evidence="2" id="KW-0597">Phosphoprotein</keyword>
<dbReference type="GO" id="GO:0006261">
    <property type="term" value="P:DNA-templated DNA replication"/>
    <property type="evidence" value="ECO:0007669"/>
    <property type="project" value="TreeGrafter"/>
</dbReference>